<dbReference type="AlphaFoldDB" id="A0A964E283"/>
<accession>A0A964E283</accession>
<dbReference type="Proteomes" id="UP000721844">
    <property type="component" value="Unassembled WGS sequence"/>
</dbReference>
<reference evidence="1 2" key="1">
    <citation type="journal article" date="2021" name="Microorganisms">
        <title>Acidisoma silvae sp. nov. and Acidisomacellulosilytica sp. nov., Two Acidophilic Bacteria Isolated from Decaying Wood, Hydrolyzing Cellulose and Producing Poly-3-hydroxybutyrate.</title>
        <authorList>
            <person name="Mieszkin S."/>
            <person name="Pouder E."/>
            <person name="Uroz S."/>
            <person name="Simon-Colin C."/>
            <person name="Alain K."/>
        </authorList>
    </citation>
    <scope>NUCLEOTIDE SEQUENCE [LARGE SCALE GENOMIC DNA]</scope>
    <source>
        <strain evidence="1 2">HW T5.17</strain>
    </source>
</reference>
<dbReference type="EMBL" id="JAESVA010000001">
    <property type="protein sequence ID" value="MCB8879014.1"/>
    <property type="molecule type" value="Genomic_DNA"/>
</dbReference>
<dbReference type="InterPro" id="IPR045767">
    <property type="entry name" value="DUF6134"/>
</dbReference>
<dbReference type="Pfam" id="PF19630">
    <property type="entry name" value="DUF6134"/>
    <property type="match status" value="1"/>
</dbReference>
<evidence type="ECO:0000313" key="1">
    <source>
        <dbReference type="EMBL" id="MCB8879014.1"/>
    </source>
</evidence>
<dbReference type="RefSeq" id="WP_227305459.1">
    <property type="nucleotide sequence ID" value="NZ_JAESVA010000001.1"/>
</dbReference>
<comment type="caution">
    <text evidence="1">The sequence shown here is derived from an EMBL/GenBank/DDBJ whole genome shotgun (WGS) entry which is preliminary data.</text>
</comment>
<organism evidence="1 2">
    <name type="scientific">Acidisoma cellulosilyticum</name>
    <dbReference type="NCBI Taxonomy" id="2802395"/>
    <lineage>
        <taxon>Bacteria</taxon>
        <taxon>Pseudomonadati</taxon>
        <taxon>Pseudomonadota</taxon>
        <taxon>Alphaproteobacteria</taxon>
        <taxon>Acetobacterales</taxon>
        <taxon>Acidocellaceae</taxon>
        <taxon>Acidisoma</taxon>
    </lineage>
</organism>
<proteinExistence type="predicted"/>
<sequence length="210" mass="22998">MGAASAALLATGSARAQVVPPSGQLAFDLIREGSHIGRETVRFEQSGNRLTATVDVSIRVTLAMIPVYRLHHHETETWDNGRLLSFAATTQKNGRNFYAQGWQAGDNLMVRGTAHPEGYQAPPGALPTSQWNHDMLRGPMINTEDGRLMHPTVTSAGDSQVALADGRKIPARQFNARGDLHFDTYFSETWEWVGLSFRAGDGSFVTYAKL</sequence>
<keyword evidence="2" id="KW-1185">Reference proteome</keyword>
<protein>
    <submittedName>
        <fullName evidence="1">Uncharacterized protein</fullName>
    </submittedName>
</protein>
<evidence type="ECO:0000313" key="2">
    <source>
        <dbReference type="Proteomes" id="UP000721844"/>
    </source>
</evidence>
<name>A0A964E283_9PROT</name>
<gene>
    <name evidence="1" type="ORF">ACELLULO517_02120</name>
</gene>